<evidence type="ECO:0000256" key="4">
    <source>
        <dbReference type="ARBA" id="ARBA00022989"/>
    </source>
</evidence>
<evidence type="ECO:0008006" key="9">
    <source>
        <dbReference type="Google" id="ProtNLM"/>
    </source>
</evidence>
<keyword evidence="8" id="KW-1185">Reference proteome</keyword>
<keyword evidence="5 6" id="KW-0472">Membrane</keyword>
<feature type="transmembrane region" description="Helical" evidence="6">
    <location>
        <begin position="186"/>
        <end position="206"/>
    </location>
</feature>
<organism evidence="7 8">
    <name type="scientific">Magnetovibrio blakemorei</name>
    <dbReference type="NCBI Taxonomy" id="28181"/>
    <lineage>
        <taxon>Bacteria</taxon>
        <taxon>Pseudomonadati</taxon>
        <taxon>Pseudomonadota</taxon>
        <taxon>Alphaproteobacteria</taxon>
        <taxon>Rhodospirillales</taxon>
        <taxon>Magnetovibrionaceae</taxon>
        <taxon>Magnetovibrio</taxon>
    </lineage>
</organism>
<dbReference type="GO" id="GO:0005886">
    <property type="term" value="C:plasma membrane"/>
    <property type="evidence" value="ECO:0007669"/>
    <property type="project" value="UniProtKB-SubCell"/>
</dbReference>
<sequence length="208" mass="22082">MNSVLFGQGLALGAGLIIAIGAQNAFVLRQGLKHEHHFSIATTCFFIDTTLIALGGAGVGTLVASTPLLATGAAVFGAVFLFAYGIIAFRRAWRGEALKAENDDGTPARMSLKTALLTTLGFSLLNPHVYLDTVVLLGGISGQHPWPGRLWFLGGAAMASFVWFYALAFAATKLAPLFRTPITWKILDLFIALVMWAIALSLVMSLSA</sequence>
<protein>
    <recommendedName>
        <fullName evidence="9">Amino acid transporter</fullName>
    </recommendedName>
</protein>
<feature type="transmembrane region" description="Helical" evidence="6">
    <location>
        <begin position="40"/>
        <end position="62"/>
    </location>
</feature>
<keyword evidence="2" id="KW-1003">Cell membrane</keyword>
<dbReference type="OrthoDB" id="5638726at2"/>
<dbReference type="PANTHER" id="PTHR30086:SF20">
    <property type="entry name" value="ARGININE EXPORTER PROTEIN ARGO-RELATED"/>
    <property type="match status" value="1"/>
</dbReference>
<dbReference type="Proteomes" id="UP000095347">
    <property type="component" value="Unassembled WGS sequence"/>
</dbReference>
<dbReference type="Pfam" id="PF01810">
    <property type="entry name" value="LysE"/>
    <property type="match status" value="1"/>
</dbReference>
<dbReference type="GO" id="GO:0015171">
    <property type="term" value="F:amino acid transmembrane transporter activity"/>
    <property type="evidence" value="ECO:0007669"/>
    <property type="project" value="TreeGrafter"/>
</dbReference>
<keyword evidence="3 6" id="KW-0812">Transmembrane</keyword>
<dbReference type="EMBL" id="MCGG01000013">
    <property type="protein sequence ID" value="OEJ68529.1"/>
    <property type="molecule type" value="Genomic_DNA"/>
</dbReference>
<evidence type="ECO:0000313" key="7">
    <source>
        <dbReference type="EMBL" id="OEJ68529.1"/>
    </source>
</evidence>
<dbReference type="AlphaFoldDB" id="A0A1E5Q9Y1"/>
<evidence type="ECO:0000256" key="3">
    <source>
        <dbReference type="ARBA" id="ARBA00022692"/>
    </source>
</evidence>
<evidence type="ECO:0000256" key="1">
    <source>
        <dbReference type="ARBA" id="ARBA00004651"/>
    </source>
</evidence>
<proteinExistence type="predicted"/>
<name>A0A1E5Q9Y1_9PROT</name>
<gene>
    <name evidence="7" type="ORF">BEN30_06280</name>
</gene>
<feature type="transmembrane region" description="Helical" evidence="6">
    <location>
        <begin position="68"/>
        <end position="89"/>
    </location>
</feature>
<reference evidence="8" key="1">
    <citation type="submission" date="2016-07" db="EMBL/GenBank/DDBJ databases">
        <authorList>
            <person name="Florea S."/>
            <person name="Webb J.S."/>
            <person name="Jaromczyk J."/>
            <person name="Schardl C.L."/>
        </authorList>
    </citation>
    <scope>NUCLEOTIDE SEQUENCE [LARGE SCALE GENOMIC DNA]</scope>
    <source>
        <strain evidence="8">MV-1</strain>
    </source>
</reference>
<feature type="transmembrane region" description="Helical" evidence="6">
    <location>
        <begin position="6"/>
        <end position="28"/>
    </location>
</feature>
<dbReference type="PANTHER" id="PTHR30086">
    <property type="entry name" value="ARGININE EXPORTER PROTEIN ARGO"/>
    <property type="match status" value="1"/>
</dbReference>
<comment type="subcellular location">
    <subcellularLocation>
        <location evidence="1">Cell membrane</location>
        <topology evidence="1">Multi-pass membrane protein</topology>
    </subcellularLocation>
</comment>
<accession>A0A1E5Q9Y1</accession>
<evidence type="ECO:0000313" key="8">
    <source>
        <dbReference type="Proteomes" id="UP000095347"/>
    </source>
</evidence>
<dbReference type="InterPro" id="IPR001123">
    <property type="entry name" value="LeuE-type"/>
</dbReference>
<keyword evidence="4 6" id="KW-1133">Transmembrane helix</keyword>
<evidence type="ECO:0000256" key="5">
    <source>
        <dbReference type="ARBA" id="ARBA00023136"/>
    </source>
</evidence>
<dbReference type="STRING" id="28181.BEN30_06280"/>
<evidence type="ECO:0000256" key="6">
    <source>
        <dbReference type="SAM" id="Phobius"/>
    </source>
</evidence>
<evidence type="ECO:0000256" key="2">
    <source>
        <dbReference type="ARBA" id="ARBA00022475"/>
    </source>
</evidence>
<dbReference type="RefSeq" id="WP_069957192.1">
    <property type="nucleotide sequence ID" value="NZ_MCGG01000013.1"/>
</dbReference>
<feature type="transmembrane region" description="Helical" evidence="6">
    <location>
        <begin position="150"/>
        <end position="174"/>
    </location>
</feature>
<comment type="caution">
    <text evidence="7">The sequence shown here is derived from an EMBL/GenBank/DDBJ whole genome shotgun (WGS) entry which is preliminary data.</text>
</comment>